<dbReference type="EMBL" id="LGTQ01000012">
    <property type="protein sequence ID" value="KPM47111.1"/>
    <property type="molecule type" value="Genomic_DNA"/>
</dbReference>
<dbReference type="SUPFAM" id="SSF51735">
    <property type="entry name" value="NAD(P)-binding Rossmann-fold domains"/>
    <property type="match status" value="1"/>
</dbReference>
<name>A0A0P7C1B5_9BACT</name>
<dbReference type="InterPro" id="IPR050177">
    <property type="entry name" value="Lipid_A_modif_metabolic_enz"/>
</dbReference>
<gene>
    <name evidence="2" type="ORF">AFM12_14915</name>
</gene>
<reference evidence="2 3" key="1">
    <citation type="submission" date="2015-07" db="EMBL/GenBank/DDBJ databases">
        <title>The draft genome sequence of Leadbetterella sp. JN14-9.</title>
        <authorList>
            <person name="Liu Y."/>
            <person name="Du J."/>
            <person name="Shao Z."/>
        </authorList>
    </citation>
    <scope>NUCLEOTIDE SEQUENCE [LARGE SCALE GENOMIC DNA]</scope>
    <source>
        <strain evidence="2 3">JN14-9</strain>
    </source>
</reference>
<dbReference type="Proteomes" id="UP000050454">
    <property type="component" value="Unassembled WGS sequence"/>
</dbReference>
<dbReference type="InterPro" id="IPR001509">
    <property type="entry name" value="Epimerase_deHydtase"/>
</dbReference>
<comment type="caution">
    <text evidence="2">The sequence shown here is derived from an EMBL/GenBank/DDBJ whole genome shotgun (WGS) entry which is preliminary data.</text>
</comment>
<dbReference type="Gene3D" id="3.40.50.720">
    <property type="entry name" value="NAD(P)-binding Rossmann-like Domain"/>
    <property type="match status" value="1"/>
</dbReference>
<dbReference type="STRING" id="1605367.AFM12_14915"/>
<proteinExistence type="predicted"/>
<dbReference type="PATRIC" id="fig|1605367.3.peg.400"/>
<keyword evidence="3" id="KW-1185">Reference proteome</keyword>
<evidence type="ECO:0000313" key="3">
    <source>
        <dbReference type="Proteomes" id="UP000050454"/>
    </source>
</evidence>
<dbReference type="InterPro" id="IPR036291">
    <property type="entry name" value="NAD(P)-bd_dom_sf"/>
</dbReference>
<evidence type="ECO:0000259" key="1">
    <source>
        <dbReference type="Pfam" id="PF01370"/>
    </source>
</evidence>
<dbReference type="AlphaFoldDB" id="A0A0P7C1B5"/>
<dbReference type="CDD" id="cd05265">
    <property type="entry name" value="SDR_a1"/>
    <property type="match status" value="1"/>
</dbReference>
<organism evidence="2 3">
    <name type="scientific">Jiulongibacter sediminis</name>
    <dbReference type="NCBI Taxonomy" id="1605367"/>
    <lineage>
        <taxon>Bacteria</taxon>
        <taxon>Pseudomonadati</taxon>
        <taxon>Bacteroidota</taxon>
        <taxon>Cytophagia</taxon>
        <taxon>Cytophagales</taxon>
        <taxon>Leadbetterellaceae</taxon>
        <taxon>Jiulongibacter</taxon>
    </lineage>
</organism>
<dbReference type="RefSeq" id="WP_055149664.1">
    <property type="nucleotide sequence ID" value="NZ_JXSZ01000012.1"/>
</dbReference>
<dbReference type="PANTHER" id="PTHR43245">
    <property type="entry name" value="BIFUNCTIONAL POLYMYXIN RESISTANCE PROTEIN ARNA"/>
    <property type="match status" value="1"/>
</dbReference>
<sequence>MKALFIGGTGNISTPVSEIAVQRGIDLYHLNRGNREPIPGVKSLVADITKPKELEAALKGHTWDVVVNWIAFNTTDVERDIELFKGKTKQYVFISSASCYQKPPVSPIITESTPLKNPYWDYSREKIASEEVLIKAFREEDFPMTIVRPSHTYYSVFPITLGGWTEYTAVHRMKKGLPVVVQGDGTSLWTVTHARDFAKAFLGLMNHPLAIGEAYHITSDEALTWNQIYTFLADAAGVEANIVHIPSQKIIEYADQNGFPSEEGNLWGDKSHCALFDNSKIKKLVPDYVATIPFSEGIKETLAWFESKPERMIINETTNRFLSELVKNYG</sequence>
<evidence type="ECO:0000313" key="2">
    <source>
        <dbReference type="EMBL" id="KPM47111.1"/>
    </source>
</evidence>
<dbReference type="Pfam" id="PF01370">
    <property type="entry name" value="Epimerase"/>
    <property type="match status" value="1"/>
</dbReference>
<accession>A0A0P7C1B5</accession>
<dbReference type="OrthoDB" id="9774199at2"/>
<feature type="domain" description="NAD-dependent epimerase/dehydratase" evidence="1">
    <location>
        <begin position="4"/>
        <end position="216"/>
    </location>
</feature>
<protein>
    <submittedName>
        <fullName evidence="2">NAD-dependent dehydratase</fullName>
    </submittedName>
</protein>